<name>A0A0G1PBJ4_9BACT</name>
<dbReference type="AlphaFoldDB" id="A0A0G1PBJ4"/>
<proteinExistence type="predicted"/>
<comment type="caution">
    <text evidence="1">The sequence shown here is derived from an EMBL/GenBank/DDBJ whole genome shotgun (WGS) entry which is preliminary data.</text>
</comment>
<evidence type="ECO:0000313" key="1">
    <source>
        <dbReference type="EMBL" id="KKU02778.1"/>
    </source>
</evidence>
<accession>A0A0G1PBJ4</accession>
<organism evidence="1 2">
    <name type="scientific">Candidatus Amesbacteria bacterium GW2011_GWC2_45_19</name>
    <dbReference type="NCBI Taxonomy" id="1618366"/>
    <lineage>
        <taxon>Bacteria</taxon>
        <taxon>Candidatus Amesiibacteriota</taxon>
    </lineage>
</organism>
<dbReference type="Proteomes" id="UP000034264">
    <property type="component" value="Unassembled WGS sequence"/>
</dbReference>
<evidence type="ECO:0000313" key="2">
    <source>
        <dbReference type="Proteomes" id="UP000034264"/>
    </source>
</evidence>
<dbReference type="EMBL" id="LCKS01000007">
    <property type="protein sequence ID" value="KKU02778.1"/>
    <property type="molecule type" value="Genomic_DNA"/>
</dbReference>
<sequence>MNRQEMIKWAEENEFRVATFESGHRGKEGFVIEAKLDGVVQRVLQAEPDPESWLKYWRRTRIFDNVLMRWRGIGMIVVSGFEGGPGYGLCKDF</sequence>
<gene>
    <name evidence="1" type="ORF">UX05_C0007G0007</name>
</gene>
<protein>
    <submittedName>
        <fullName evidence="1">Uncharacterized protein</fullName>
    </submittedName>
</protein>
<reference evidence="1 2" key="1">
    <citation type="journal article" date="2015" name="Nature">
        <title>rRNA introns, odd ribosomes, and small enigmatic genomes across a large radiation of phyla.</title>
        <authorList>
            <person name="Brown C.T."/>
            <person name="Hug L.A."/>
            <person name="Thomas B.C."/>
            <person name="Sharon I."/>
            <person name="Castelle C.J."/>
            <person name="Singh A."/>
            <person name="Wilkins M.J."/>
            <person name="Williams K.H."/>
            <person name="Banfield J.F."/>
        </authorList>
    </citation>
    <scope>NUCLEOTIDE SEQUENCE [LARGE SCALE GENOMIC DNA]</scope>
</reference>